<reference evidence="3 4" key="1">
    <citation type="submission" date="2010-05" db="EMBL/GenBank/DDBJ databases">
        <title>The Genome Sequence of Thecamonas trahens ATCC 50062.</title>
        <authorList>
            <consortium name="The Broad Institute Genome Sequencing Platform"/>
            <person name="Russ C."/>
            <person name="Cuomo C."/>
            <person name="Shea T."/>
            <person name="Young S.K."/>
            <person name="Zeng Q."/>
            <person name="Koehrsen M."/>
            <person name="Haas B."/>
            <person name="Borodovsky M."/>
            <person name="Guigo R."/>
            <person name="Alvarado L."/>
            <person name="Berlin A."/>
            <person name="Bochicchio J."/>
            <person name="Borenstein D."/>
            <person name="Chapman S."/>
            <person name="Chen Z."/>
            <person name="Freedman E."/>
            <person name="Gellesch M."/>
            <person name="Goldberg J."/>
            <person name="Griggs A."/>
            <person name="Gujja S."/>
            <person name="Heilman E."/>
            <person name="Heiman D."/>
            <person name="Hepburn T."/>
            <person name="Howarth C."/>
            <person name="Jen D."/>
            <person name="Larson L."/>
            <person name="Mehta T."/>
            <person name="Park D."/>
            <person name="Pearson M."/>
            <person name="Roberts A."/>
            <person name="Saif S."/>
            <person name="Shenoy N."/>
            <person name="Sisk P."/>
            <person name="Stolte C."/>
            <person name="Sykes S."/>
            <person name="Thomson T."/>
            <person name="Walk T."/>
            <person name="White J."/>
            <person name="Yandava C."/>
            <person name="Burger G."/>
            <person name="Gray M.W."/>
            <person name="Holland P.W.H."/>
            <person name="King N."/>
            <person name="Lang F.B.F."/>
            <person name="Roger A.J."/>
            <person name="Ruiz-Trillo I."/>
            <person name="Lander E."/>
            <person name="Nusbaum C."/>
        </authorList>
    </citation>
    <scope>NUCLEOTIDE SEQUENCE [LARGE SCALE GENOMIC DNA]</scope>
    <source>
        <strain evidence="3 4">ATCC 50062</strain>
    </source>
</reference>
<feature type="transmembrane region" description="Helical" evidence="1">
    <location>
        <begin position="15"/>
        <end position="35"/>
    </location>
</feature>
<dbReference type="PANTHER" id="PTHR23088:SF50">
    <property type="entry name" value="HYDROLASE YHCX"/>
    <property type="match status" value="1"/>
</dbReference>
<gene>
    <name evidence="3" type="ORF">AMSG_09701</name>
</gene>
<dbReference type="SUPFAM" id="SSF56317">
    <property type="entry name" value="Carbon-nitrogen hydrolase"/>
    <property type="match status" value="1"/>
</dbReference>
<dbReference type="STRING" id="461836.A0A0L0DP03"/>
<dbReference type="PROSITE" id="PS50263">
    <property type="entry name" value="CN_HYDROLASE"/>
    <property type="match status" value="1"/>
</dbReference>
<organism evidence="3 4">
    <name type="scientific">Thecamonas trahens ATCC 50062</name>
    <dbReference type="NCBI Taxonomy" id="461836"/>
    <lineage>
        <taxon>Eukaryota</taxon>
        <taxon>Apusozoa</taxon>
        <taxon>Apusomonadida</taxon>
        <taxon>Apusomonadidae</taxon>
        <taxon>Thecamonas</taxon>
    </lineage>
</organism>
<keyword evidence="3" id="KW-0808">Transferase</keyword>
<keyword evidence="1" id="KW-1133">Transmembrane helix</keyword>
<dbReference type="AlphaFoldDB" id="A0A0L0DP03"/>
<evidence type="ECO:0000256" key="1">
    <source>
        <dbReference type="SAM" id="Phobius"/>
    </source>
</evidence>
<dbReference type="InterPro" id="IPR003010">
    <property type="entry name" value="C-N_Hydrolase"/>
</dbReference>
<feature type="domain" description="CN hydrolase" evidence="2">
    <location>
        <begin position="1"/>
        <end position="265"/>
    </location>
</feature>
<proteinExistence type="predicted"/>
<dbReference type="Proteomes" id="UP000054408">
    <property type="component" value="Unassembled WGS sequence"/>
</dbReference>
<dbReference type="PANTHER" id="PTHR23088">
    <property type="entry name" value="NITRILASE-RELATED"/>
    <property type="match status" value="1"/>
</dbReference>
<dbReference type="Gene3D" id="3.60.110.10">
    <property type="entry name" value="Carbon-nitrogen hydrolase"/>
    <property type="match status" value="1"/>
</dbReference>
<keyword evidence="3" id="KW-0449">Lipoprotein</keyword>
<keyword evidence="1" id="KW-0472">Membrane</keyword>
<dbReference type="GeneID" id="25568105"/>
<dbReference type="InterPro" id="IPR036526">
    <property type="entry name" value="C-N_Hydrolase_sf"/>
</dbReference>
<dbReference type="EMBL" id="GL349485">
    <property type="protein sequence ID" value="KNC54039.1"/>
    <property type="molecule type" value="Genomic_DNA"/>
</dbReference>
<dbReference type="RefSeq" id="XP_013754050.1">
    <property type="nucleotide sequence ID" value="XM_013898596.1"/>
</dbReference>
<dbReference type="Pfam" id="PF00795">
    <property type="entry name" value="CN_hydrolase"/>
    <property type="match status" value="1"/>
</dbReference>
<accession>A0A0L0DP03</accession>
<sequence>MSAEAIKTPDSDIGVALWAANLAAAAAASAALLVLPEYVCEHWLAYAPALAATEELAWLAEQGRRALPRLRPLATKHDLVIVAGSWPVATEHDGDDGSWRNRAHIILPDGRLETQDKLCLTPSEKDPDEWLLCPGHDLRVVVWRELRFVVLICLDVELPALSAKLARADLDLDLLVVPSMTCKRSGHARVFGCAKARAIELQAAVAVVGAVGSVAPDNARPNYSGAAVYLPCEEPLGFTGILAETPAAGSADGDGPLLIAAHVPISRIRSLRAAGAEVWPGAWTADAVAIT</sequence>
<dbReference type="GO" id="GO:0016746">
    <property type="term" value="F:acyltransferase activity"/>
    <property type="evidence" value="ECO:0007669"/>
    <property type="project" value="UniProtKB-KW"/>
</dbReference>
<evidence type="ECO:0000259" key="2">
    <source>
        <dbReference type="PROSITE" id="PS50263"/>
    </source>
</evidence>
<evidence type="ECO:0000313" key="4">
    <source>
        <dbReference type="Proteomes" id="UP000054408"/>
    </source>
</evidence>
<keyword evidence="4" id="KW-1185">Reference proteome</keyword>
<evidence type="ECO:0000313" key="3">
    <source>
        <dbReference type="EMBL" id="KNC54039.1"/>
    </source>
</evidence>
<name>A0A0L0DP03_THETB</name>
<protein>
    <submittedName>
        <fullName evidence="3">Nitrilase/cyanide hydratase and apolipoprotein N-acyltransferase</fullName>
    </submittedName>
</protein>
<keyword evidence="1" id="KW-0812">Transmembrane</keyword>
<keyword evidence="3" id="KW-0012">Acyltransferase</keyword>